<dbReference type="Proteomes" id="UP000007875">
    <property type="component" value="Unassembled WGS sequence"/>
</dbReference>
<keyword evidence="2" id="KW-1185">Reference proteome</keyword>
<reference evidence="1" key="2">
    <citation type="submission" date="2025-08" db="UniProtKB">
        <authorList>
            <consortium name="Ensembl"/>
        </authorList>
    </citation>
    <scope>IDENTIFICATION</scope>
</reference>
<organism evidence="1 2">
    <name type="scientific">Ciona savignyi</name>
    <name type="common">Pacific transparent sea squirt</name>
    <dbReference type="NCBI Taxonomy" id="51511"/>
    <lineage>
        <taxon>Eukaryota</taxon>
        <taxon>Metazoa</taxon>
        <taxon>Chordata</taxon>
        <taxon>Tunicata</taxon>
        <taxon>Ascidiacea</taxon>
        <taxon>Phlebobranchia</taxon>
        <taxon>Cionidae</taxon>
        <taxon>Ciona</taxon>
    </lineage>
</organism>
<dbReference type="InterPro" id="IPR035940">
    <property type="entry name" value="CAP_sf"/>
</dbReference>
<name>H2ZG96_CIOSA</name>
<reference evidence="2" key="1">
    <citation type="submission" date="2003-08" db="EMBL/GenBank/DDBJ databases">
        <authorList>
            <person name="Birren B."/>
            <person name="Nusbaum C."/>
            <person name="Abebe A."/>
            <person name="Abouelleil A."/>
            <person name="Adekoya E."/>
            <person name="Ait-zahra M."/>
            <person name="Allen N."/>
            <person name="Allen T."/>
            <person name="An P."/>
            <person name="Anderson M."/>
            <person name="Anderson S."/>
            <person name="Arachchi H."/>
            <person name="Armbruster J."/>
            <person name="Bachantsang P."/>
            <person name="Baldwin J."/>
            <person name="Barry A."/>
            <person name="Bayul T."/>
            <person name="Blitshsteyn B."/>
            <person name="Bloom T."/>
            <person name="Blye J."/>
            <person name="Boguslavskiy L."/>
            <person name="Borowsky M."/>
            <person name="Boukhgalter B."/>
            <person name="Brunache A."/>
            <person name="Butler J."/>
            <person name="Calixte N."/>
            <person name="Calvo S."/>
            <person name="Camarata J."/>
            <person name="Campo K."/>
            <person name="Chang J."/>
            <person name="Cheshatsang Y."/>
            <person name="Citroen M."/>
            <person name="Collymore A."/>
            <person name="Considine T."/>
            <person name="Cook A."/>
            <person name="Cooke P."/>
            <person name="Corum B."/>
            <person name="Cuomo C."/>
            <person name="David R."/>
            <person name="Dawoe T."/>
            <person name="Degray S."/>
            <person name="Dodge S."/>
            <person name="Dooley K."/>
            <person name="Dorje P."/>
            <person name="Dorjee K."/>
            <person name="Dorris L."/>
            <person name="Duffey N."/>
            <person name="Dupes A."/>
            <person name="Elkins T."/>
            <person name="Engels R."/>
            <person name="Erickson J."/>
            <person name="Farina A."/>
            <person name="Faro S."/>
            <person name="Ferreira P."/>
            <person name="Fischer H."/>
            <person name="Fitzgerald M."/>
            <person name="Foley K."/>
            <person name="Gage D."/>
            <person name="Galagan J."/>
            <person name="Gearin G."/>
            <person name="Gnerre S."/>
            <person name="Gnirke A."/>
            <person name="Goyette A."/>
            <person name="Graham J."/>
            <person name="Grandbois E."/>
            <person name="Gyaltsen K."/>
            <person name="Hafez N."/>
            <person name="Hagopian D."/>
            <person name="Hagos B."/>
            <person name="Hall J."/>
            <person name="Hatcher B."/>
            <person name="Heller A."/>
            <person name="Higgins H."/>
            <person name="Honan T."/>
            <person name="Horn A."/>
            <person name="Houde N."/>
            <person name="Hughes L."/>
            <person name="Hulme W."/>
            <person name="Husby E."/>
            <person name="Iliev I."/>
            <person name="Jaffe D."/>
            <person name="Jones C."/>
            <person name="Kamal M."/>
            <person name="Kamat A."/>
            <person name="Kamvysselis M."/>
            <person name="Karlsson E."/>
            <person name="Kells C."/>
            <person name="Kieu A."/>
            <person name="Kisner P."/>
            <person name="Kodira C."/>
            <person name="Kulbokas E."/>
            <person name="Labutti K."/>
            <person name="Lama D."/>
            <person name="Landers T."/>
            <person name="Leger J."/>
            <person name="Levine S."/>
            <person name="Lewis D."/>
            <person name="Lewis T."/>
            <person name="Lindblad-toh K."/>
            <person name="Liu X."/>
            <person name="Lokyitsang T."/>
            <person name="Lokyitsang Y."/>
            <person name="Lucien O."/>
            <person name="Lui A."/>
            <person name="Ma L.J."/>
            <person name="Mabbitt R."/>
            <person name="Macdonald J."/>
            <person name="Maclean C."/>
            <person name="Major J."/>
            <person name="Manning J."/>
            <person name="Marabella R."/>
            <person name="Maru K."/>
            <person name="Matthews C."/>
            <person name="Mauceli E."/>
            <person name="Mccarthy M."/>
            <person name="Mcdonough S."/>
            <person name="Mcghee T."/>
            <person name="Meldrim J."/>
            <person name="Meneus L."/>
            <person name="Mesirov J."/>
            <person name="Mihalev A."/>
            <person name="Mihova T."/>
            <person name="Mikkelsen T."/>
            <person name="Mlenga V."/>
            <person name="Moru K."/>
            <person name="Mozes J."/>
            <person name="Mulrain L."/>
            <person name="Munson G."/>
            <person name="Naylor J."/>
            <person name="Newes C."/>
            <person name="Nguyen C."/>
            <person name="Nguyen N."/>
            <person name="Nguyen T."/>
            <person name="Nicol R."/>
            <person name="Nielsen C."/>
            <person name="Nizzari M."/>
            <person name="Norbu C."/>
            <person name="Norbu N."/>
            <person name="O'donnell P."/>
            <person name="Okoawo O."/>
            <person name="O'leary S."/>
            <person name="Omotosho B."/>
            <person name="O'neill K."/>
            <person name="Osman S."/>
            <person name="Parker S."/>
            <person name="Perrin D."/>
            <person name="Phunkhang P."/>
            <person name="Piqani B."/>
            <person name="Purcell S."/>
            <person name="Rachupka T."/>
            <person name="Ramasamy U."/>
            <person name="Rameau R."/>
            <person name="Ray V."/>
            <person name="Raymond C."/>
            <person name="Retta R."/>
            <person name="Richardson S."/>
            <person name="Rise C."/>
            <person name="Rodriguez J."/>
            <person name="Rogers J."/>
            <person name="Rogov P."/>
            <person name="Rutman M."/>
            <person name="Schupbach R."/>
            <person name="Seaman C."/>
            <person name="Settipalli S."/>
            <person name="Sharpe T."/>
            <person name="Sheridan J."/>
            <person name="Sherpa N."/>
            <person name="Shi J."/>
            <person name="Smirnov S."/>
            <person name="Smith C."/>
            <person name="Sougnez C."/>
            <person name="Spencer B."/>
            <person name="Stalker J."/>
            <person name="Stange-thomann N."/>
            <person name="Stavropoulos S."/>
            <person name="Stetson K."/>
            <person name="Stone C."/>
            <person name="Stone S."/>
            <person name="Stubbs M."/>
            <person name="Talamas J."/>
            <person name="Tchuinga P."/>
            <person name="Tenzing P."/>
            <person name="Tesfaye S."/>
            <person name="Theodore J."/>
            <person name="Thoulutsang Y."/>
            <person name="Topham K."/>
            <person name="Towey S."/>
            <person name="Tsamla T."/>
            <person name="Tsomo N."/>
            <person name="Vallee D."/>
            <person name="Vassiliev H."/>
            <person name="Venkataraman V."/>
            <person name="Vinson J."/>
            <person name="Vo A."/>
            <person name="Wade C."/>
            <person name="Wang S."/>
            <person name="Wangchuk T."/>
            <person name="Wangdi T."/>
            <person name="Whittaker C."/>
            <person name="Wilkinson J."/>
            <person name="Wu Y."/>
            <person name="Wyman D."/>
            <person name="Yadav S."/>
            <person name="Yang S."/>
            <person name="Yang X."/>
            <person name="Yeager S."/>
            <person name="Yee E."/>
            <person name="Young G."/>
            <person name="Zainoun J."/>
            <person name="Zembeck L."/>
            <person name="Zimmer A."/>
            <person name="Zody M."/>
            <person name="Lander E."/>
        </authorList>
    </citation>
    <scope>NUCLEOTIDE SEQUENCE [LARGE SCALE GENOMIC DNA]</scope>
</reference>
<dbReference type="GeneTree" id="ENSGT00530000069117"/>
<dbReference type="Ensembl" id="ENSCSAVT00000016793.1">
    <property type="protein sequence ID" value="ENSCSAVP00000016612.1"/>
    <property type="gene ID" value="ENSCSAVG00000009767.1"/>
</dbReference>
<sequence length="177" mass="18729">YYPYFRNLLGSNNNGFLISCNYGVHGGDVTVQEDDGTLTNKRPYRTGVVCSQCGAGDTCVDRLCTNPARDVSSSSTETTASILTTGETTVSQISTTDSPTTATLNSCDIAVCGGPIAASSCNNATGNYTCNCQPNYLFQQVNETSSCFYNSATGMVPSILNSILLILLCFLAPKVCF</sequence>
<evidence type="ECO:0000313" key="2">
    <source>
        <dbReference type="Proteomes" id="UP000007875"/>
    </source>
</evidence>
<protein>
    <submittedName>
        <fullName evidence="1">Uncharacterized protein</fullName>
    </submittedName>
</protein>
<reference evidence="1" key="3">
    <citation type="submission" date="2025-09" db="UniProtKB">
        <authorList>
            <consortium name="Ensembl"/>
        </authorList>
    </citation>
    <scope>IDENTIFICATION</scope>
</reference>
<accession>H2ZG96</accession>
<dbReference type="Gene3D" id="3.40.33.10">
    <property type="entry name" value="CAP"/>
    <property type="match status" value="1"/>
</dbReference>
<dbReference type="AlphaFoldDB" id="H2ZG96"/>
<proteinExistence type="predicted"/>
<evidence type="ECO:0000313" key="1">
    <source>
        <dbReference type="Ensembl" id="ENSCSAVP00000016612.1"/>
    </source>
</evidence>